<comment type="caution">
    <text evidence="1">The sequence shown here is derived from an EMBL/GenBank/DDBJ whole genome shotgun (WGS) entry which is preliminary data.</text>
</comment>
<evidence type="ECO:0000313" key="2">
    <source>
        <dbReference type="Proteomes" id="UP001239111"/>
    </source>
</evidence>
<dbReference type="Proteomes" id="UP001239111">
    <property type="component" value="Chromosome 1"/>
</dbReference>
<organism evidence="1 2">
    <name type="scientific">Eretmocerus hayati</name>
    <dbReference type="NCBI Taxonomy" id="131215"/>
    <lineage>
        <taxon>Eukaryota</taxon>
        <taxon>Metazoa</taxon>
        <taxon>Ecdysozoa</taxon>
        <taxon>Arthropoda</taxon>
        <taxon>Hexapoda</taxon>
        <taxon>Insecta</taxon>
        <taxon>Pterygota</taxon>
        <taxon>Neoptera</taxon>
        <taxon>Endopterygota</taxon>
        <taxon>Hymenoptera</taxon>
        <taxon>Apocrita</taxon>
        <taxon>Proctotrupomorpha</taxon>
        <taxon>Chalcidoidea</taxon>
        <taxon>Aphelinidae</taxon>
        <taxon>Aphelininae</taxon>
        <taxon>Eretmocerus</taxon>
    </lineage>
</organism>
<proteinExistence type="predicted"/>
<gene>
    <name evidence="1" type="ORF">QAD02_017496</name>
</gene>
<reference evidence="1" key="1">
    <citation type="submission" date="2023-04" db="EMBL/GenBank/DDBJ databases">
        <title>A chromosome-level genome assembly of the parasitoid wasp Eretmocerus hayati.</title>
        <authorList>
            <person name="Zhong Y."/>
            <person name="Liu S."/>
            <person name="Liu Y."/>
        </authorList>
    </citation>
    <scope>NUCLEOTIDE SEQUENCE</scope>
    <source>
        <strain evidence="1">ZJU_SS_LIU_2023</strain>
    </source>
</reference>
<dbReference type="EMBL" id="CM056741">
    <property type="protein sequence ID" value="KAJ8681704.1"/>
    <property type="molecule type" value="Genomic_DNA"/>
</dbReference>
<protein>
    <submittedName>
        <fullName evidence="1">Uncharacterized protein</fullName>
    </submittedName>
</protein>
<sequence length="106" mass="11899">MELKHSNAERISFCSGFEVSSSMDVDTIPIKFLISLPLRFFLPIPCFISSSILDSPFELLFAERQLNTGISLTETGPVNTDISWQAIAIDTSWWLKSSDRVKATQL</sequence>
<keyword evidence="2" id="KW-1185">Reference proteome</keyword>
<evidence type="ECO:0000313" key="1">
    <source>
        <dbReference type="EMBL" id="KAJ8681704.1"/>
    </source>
</evidence>
<name>A0ACC2PEG4_9HYME</name>
<accession>A0ACC2PEG4</accession>